<evidence type="ECO:0000259" key="1">
    <source>
        <dbReference type="PROSITE" id="PS50112"/>
    </source>
</evidence>
<dbReference type="SMART" id="SM00091">
    <property type="entry name" value="PAS"/>
    <property type="match status" value="6"/>
</dbReference>
<dbReference type="CDD" id="cd00130">
    <property type="entry name" value="PAS"/>
    <property type="match status" value="5"/>
</dbReference>
<feature type="domain" description="PAS" evidence="1">
    <location>
        <begin position="250"/>
        <end position="326"/>
    </location>
</feature>
<dbReference type="NCBIfam" id="TIGR00229">
    <property type="entry name" value="sensory_box"/>
    <property type="match status" value="5"/>
</dbReference>
<dbReference type="PANTHER" id="PTHR44757">
    <property type="entry name" value="DIGUANYLATE CYCLASE DGCP"/>
    <property type="match status" value="1"/>
</dbReference>
<feature type="domain" description="PAC" evidence="2">
    <location>
        <begin position="327"/>
        <end position="381"/>
    </location>
</feature>
<dbReference type="EMBL" id="JACYGY010000001">
    <property type="protein sequence ID" value="MBE9461370.1"/>
    <property type="molecule type" value="Genomic_DNA"/>
</dbReference>
<dbReference type="Proteomes" id="UP000634134">
    <property type="component" value="Unassembled WGS sequence"/>
</dbReference>
<feature type="domain" description="PAS" evidence="1">
    <location>
        <begin position="136"/>
        <end position="179"/>
    </location>
</feature>
<dbReference type="InterPro" id="IPR035965">
    <property type="entry name" value="PAS-like_dom_sf"/>
</dbReference>
<comment type="caution">
    <text evidence="3">The sequence shown here is derived from an EMBL/GenBank/DDBJ whole genome shotgun (WGS) entry which is preliminary data.</text>
</comment>
<dbReference type="SUPFAM" id="SSF47384">
    <property type="entry name" value="Homodimeric domain of signal transducing histidine kinase"/>
    <property type="match status" value="1"/>
</dbReference>
<keyword evidence="4" id="KW-1185">Reference proteome</keyword>
<feature type="domain" description="PAS" evidence="1">
    <location>
        <begin position="1"/>
        <end position="60"/>
    </location>
</feature>
<reference evidence="4" key="1">
    <citation type="submission" date="2023-07" db="EMBL/GenBank/DDBJ databases">
        <title>Dyadobacter sp. nov 'subterranea' isolated from contaminted grondwater.</title>
        <authorList>
            <person name="Szabo I."/>
            <person name="Al-Omari J."/>
            <person name="Szerdahelyi S.G."/>
            <person name="Rado J."/>
        </authorList>
    </citation>
    <scope>NUCLEOTIDE SEQUENCE [LARGE SCALE GENOMIC DNA]</scope>
    <source>
        <strain evidence="4">UP-52</strain>
    </source>
</reference>
<dbReference type="Pfam" id="PF08447">
    <property type="entry name" value="PAS_3"/>
    <property type="match status" value="2"/>
</dbReference>
<dbReference type="PROSITE" id="PS50113">
    <property type="entry name" value="PAC"/>
    <property type="match status" value="2"/>
</dbReference>
<dbReference type="InterPro" id="IPR036097">
    <property type="entry name" value="HisK_dim/P_sf"/>
</dbReference>
<feature type="domain" description="PAS" evidence="1">
    <location>
        <begin position="375"/>
        <end position="439"/>
    </location>
</feature>
<dbReference type="Gene3D" id="3.30.450.20">
    <property type="entry name" value="PAS domain"/>
    <property type="match status" value="7"/>
</dbReference>
<dbReference type="SMART" id="SM00086">
    <property type="entry name" value="PAC"/>
    <property type="match status" value="6"/>
</dbReference>
<dbReference type="InterPro" id="IPR000700">
    <property type="entry name" value="PAS-assoc_C"/>
</dbReference>
<evidence type="ECO:0000313" key="4">
    <source>
        <dbReference type="Proteomes" id="UP000634134"/>
    </source>
</evidence>
<feature type="domain" description="PAS" evidence="1">
    <location>
        <begin position="734"/>
        <end position="807"/>
    </location>
</feature>
<dbReference type="InterPro" id="IPR013655">
    <property type="entry name" value="PAS_fold_3"/>
</dbReference>
<name>A0ABR9W7C4_9BACT</name>
<evidence type="ECO:0000259" key="2">
    <source>
        <dbReference type="PROSITE" id="PS50113"/>
    </source>
</evidence>
<dbReference type="PROSITE" id="PS50112">
    <property type="entry name" value="PAS"/>
    <property type="match status" value="6"/>
</dbReference>
<sequence length="931" mass="107428">MESSYEGLSLLNEAFEVIYRSPSAERILGWESAELLNLSISDLIHYEDLDFVNKSFEDILLLPGSSKSCVFRFKQKDEKYIWMECFLTNMLDDPDVKAIVCRYKDITEKKDAAKMLLQASNELYAYKYALDESAIVAVTDEKGIIRHVNDNFCRISQYERNELIGKDHRIINSSFHAKEFIENLWATISSGLIWKGEIKNRAKDGSFYWVDTSIIPFLDDFGLPYKYVAIGSDITNRKQAEEKSRLENIRLRLLESVVTHTNDAILITEAEPQNEPGPRIIYLNDAFTKMTGYSSEEVLGKSPRFLQGPKTDRNELNRLELALRNWLPCEITVINYKKNGEEFCINLTVTPVADEAGWYTHWISVGRDISERKILEQEFNQIFNLAPDIICTVGLDGYFKKVNPAMSDILEYSKEELLSRPISKFIHPEDQLRIMAELQIKNRGAESFYFENRCVTKSGQVKWLGWTATPASKEGLIFTVAKNITDKKQLEDLLDKVTRMAGIGGWAFDLVKGTLYWSAVTKEIHEVAPDFEPDIQKALHFYNEESDKTSITEHLALAVDMGASFDLELQILTATQRVRWVRITGEPEIENNKCVRISGSFQDIDVRKKAEIVAREALLEKNLILESIGDAFFAVDKNWIVNYWNNKAEKVLHKTREETSGFNLWEVFADAVGSKTYEKYHQAVKTNRAIHFEDYYPPLKKWYDISAYPSSNGLSVYFKDVTERKKSSTALAESEKNYSTLFHLSPLPMWVFSIETLAFLDVNDAAIKTYGYSHEEFLNMTIMDIRKEEDIRKLKHVLSMKNTSQHSLSHQGIFTHKKKNGELIQVNIQSNLIRYKGIYSKIIIANDMTESYNYITKIEQQNIKFREIAWIQSHIVRAPLARIMSIVPMLQNWETFAEERETLLDYLLHASNELDQVIKTISDKTRLAQDD</sequence>
<feature type="domain" description="PAS" evidence="1">
    <location>
        <begin position="624"/>
        <end position="687"/>
    </location>
</feature>
<dbReference type="InterPro" id="IPR001610">
    <property type="entry name" value="PAC"/>
</dbReference>
<feature type="domain" description="PAC" evidence="2">
    <location>
        <begin position="194"/>
        <end position="246"/>
    </location>
</feature>
<organism evidence="3 4">
    <name type="scientific">Dyadobacter subterraneus</name>
    <dbReference type="NCBI Taxonomy" id="2773304"/>
    <lineage>
        <taxon>Bacteria</taxon>
        <taxon>Pseudomonadati</taxon>
        <taxon>Bacteroidota</taxon>
        <taxon>Cytophagia</taxon>
        <taxon>Cytophagales</taxon>
        <taxon>Spirosomataceae</taxon>
        <taxon>Dyadobacter</taxon>
    </lineage>
</organism>
<accession>A0ABR9W7C4</accession>
<dbReference type="PANTHER" id="PTHR44757:SF2">
    <property type="entry name" value="BIOFILM ARCHITECTURE MAINTENANCE PROTEIN MBAA"/>
    <property type="match status" value="1"/>
</dbReference>
<dbReference type="SUPFAM" id="SSF55785">
    <property type="entry name" value="PYP-like sensor domain (PAS domain)"/>
    <property type="match status" value="7"/>
</dbReference>
<dbReference type="Pfam" id="PF08448">
    <property type="entry name" value="PAS_4"/>
    <property type="match status" value="1"/>
</dbReference>
<dbReference type="InterPro" id="IPR000014">
    <property type="entry name" value="PAS"/>
</dbReference>
<proteinExistence type="predicted"/>
<dbReference type="Pfam" id="PF13426">
    <property type="entry name" value="PAS_9"/>
    <property type="match status" value="3"/>
</dbReference>
<dbReference type="InterPro" id="IPR052155">
    <property type="entry name" value="Biofilm_reg_signaling"/>
</dbReference>
<gene>
    <name evidence="3" type="ORF">IEE83_05700</name>
</gene>
<evidence type="ECO:0000313" key="3">
    <source>
        <dbReference type="EMBL" id="MBE9461370.1"/>
    </source>
</evidence>
<protein>
    <submittedName>
        <fullName evidence="3">PAS domain S-box protein</fullName>
    </submittedName>
</protein>
<dbReference type="InterPro" id="IPR013656">
    <property type="entry name" value="PAS_4"/>
</dbReference>